<evidence type="ECO:0000256" key="5">
    <source>
        <dbReference type="ARBA" id="ARBA00032656"/>
    </source>
</evidence>
<proteinExistence type="inferred from homology"/>
<feature type="compositionally biased region" description="Low complexity" evidence="7">
    <location>
        <begin position="592"/>
        <end position="602"/>
    </location>
</feature>
<dbReference type="GO" id="GO:1990253">
    <property type="term" value="P:cellular response to leucine starvation"/>
    <property type="evidence" value="ECO:0007669"/>
    <property type="project" value="TreeGrafter"/>
</dbReference>
<dbReference type="Pfam" id="PF07716">
    <property type="entry name" value="bZIP_2"/>
    <property type="match status" value="1"/>
</dbReference>
<comment type="similarity">
    <text evidence="2">Belongs to the sestrin family.</text>
</comment>
<dbReference type="Pfam" id="PF04636">
    <property type="entry name" value="PA26"/>
    <property type="match status" value="1"/>
</dbReference>
<evidence type="ECO:0000313" key="10">
    <source>
        <dbReference type="Proteomes" id="UP000075884"/>
    </source>
</evidence>
<keyword evidence="4" id="KW-0560">Oxidoreductase</keyword>
<evidence type="ECO:0000256" key="7">
    <source>
        <dbReference type="SAM" id="MobiDB-lite"/>
    </source>
</evidence>
<feature type="compositionally biased region" description="Polar residues" evidence="7">
    <location>
        <begin position="759"/>
        <end position="771"/>
    </location>
</feature>
<feature type="region of interest" description="Disordered" evidence="7">
    <location>
        <begin position="511"/>
        <end position="609"/>
    </location>
</feature>
<dbReference type="GO" id="GO:0000340">
    <property type="term" value="F:RNA 7-methylguanosine cap binding"/>
    <property type="evidence" value="ECO:0007669"/>
    <property type="project" value="UniProtKB-ARBA"/>
</dbReference>
<feature type="region of interest" description="Disordered" evidence="7">
    <location>
        <begin position="738"/>
        <end position="771"/>
    </location>
</feature>
<evidence type="ECO:0000259" key="8">
    <source>
        <dbReference type="Pfam" id="PF07716"/>
    </source>
</evidence>
<evidence type="ECO:0000256" key="2">
    <source>
        <dbReference type="ARBA" id="ARBA00008350"/>
    </source>
</evidence>
<dbReference type="GO" id="GO:0003700">
    <property type="term" value="F:DNA-binding transcription factor activity"/>
    <property type="evidence" value="ECO:0007669"/>
    <property type="project" value="InterPro"/>
</dbReference>
<dbReference type="GO" id="GO:0016239">
    <property type="term" value="P:positive regulation of macroautophagy"/>
    <property type="evidence" value="ECO:0007669"/>
    <property type="project" value="TreeGrafter"/>
</dbReference>
<dbReference type="InterPro" id="IPR029032">
    <property type="entry name" value="AhpD-like"/>
</dbReference>
<dbReference type="PANTHER" id="PTHR12474:SF0">
    <property type="entry name" value="SESTRIN HOMOLOG"/>
    <property type="match status" value="1"/>
</dbReference>
<dbReference type="InterPro" id="IPR019770">
    <property type="entry name" value="TIF_eIF_4E_CS"/>
</dbReference>
<dbReference type="Gene3D" id="1.20.5.170">
    <property type="match status" value="1"/>
</dbReference>
<dbReference type="InterPro" id="IPR023398">
    <property type="entry name" value="TIF_eIF4e-like"/>
</dbReference>
<comment type="subcellular location">
    <subcellularLocation>
        <location evidence="1">Cytoplasm</location>
    </subcellularLocation>
</comment>
<dbReference type="InterPro" id="IPR004827">
    <property type="entry name" value="bZIP"/>
</dbReference>
<dbReference type="SUPFAM" id="SSF69118">
    <property type="entry name" value="AhpD-like"/>
    <property type="match status" value="1"/>
</dbReference>
<dbReference type="Proteomes" id="UP000075884">
    <property type="component" value="Unassembled WGS sequence"/>
</dbReference>
<dbReference type="InterPro" id="IPR006730">
    <property type="entry name" value="Sestrin"/>
</dbReference>
<feature type="domain" description="BZIP" evidence="8">
    <location>
        <begin position="653"/>
        <end position="698"/>
    </location>
</feature>
<dbReference type="GO" id="GO:0005737">
    <property type="term" value="C:cytoplasm"/>
    <property type="evidence" value="ECO:0007669"/>
    <property type="project" value="UniProtKB-SubCell"/>
</dbReference>
<reference evidence="10" key="1">
    <citation type="submission" date="2013-03" db="EMBL/GenBank/DDBJ databases">
        <title>The Genome Sequence of Anopheles dirus WRAIR2.</title>
        <authorList>
            <consortium name="The Broad Institute Genomics Platform"/>
            <person name="Neafsey D.E."/>
            <person name="Walton C."/>
            <person name="Walker B."/>
            <person name="Young S.K."/>
            <person name="Zeng Q."/>
            <person name="Gargeya S."/>
            <person name="Fitzgerald M."/>
            <person name="Haas B."/>
            <person name="Abouelleil A."/>
            <person name="Allen A.W."/>
            <person name="Alvarado L."/>
            <person name="Arachchi H.M."/>
            <person name="Berlin A.M."/>
            <person name="Chapman S.B."/>
            <person name="Gainer-Dewar J."/>
            <person name="Goldberg J."/>
            <person name="Griggs A."/>
            <person name="Gujja S."/>
            <person name="Hansen M."/>
            <person name="Howarth C."/>
            <person name="Imamovic A."/>
            <person name="Ireland A."/>
            <person name="Larimer J."/>
            <person name="McCowan C."/>
            <person name="Murphy C."/>
            <person name="Pearson M."/>
            <person name="Poon T.W."/>
            <person name="Priest M."/>
            <person name="Roberts A."/>
            <person name="Saif S."/>
            <person name="Shea T."/>
            <person name="Sisk P."/>
            <person name="Sykes S."/>
            <person name="Wortman J."/>
            <person name="Nusbaum C."/>
            <person name="Birren B."/>
        </authorList>
    </citation>
    <scope>NUCLEOTIDE SEQUENCE [LARGE SCALE GENOMIC DNA]</scope>
    <source>
        <strain evidence="10">WRAIR2</strain>
    </source>
</reference>
<evidence type="ECO:0000313" key="9">
    <source>
        <dbReference type="EnsemblMetazoa" id="ADIR007948-PA"/>
    </source>
</evidence>
<comment type="catalytic activity">
    <reaction evidence="6">
        <text>a hydroperoxide + L-cysteinyl-[protein] = S-hydroxy-L-cysteinyl-[protein] + an alcohol</text>
        <dbReference type="Rhea" id="RHEA:67124"/>
        <dbReference type="Rhea" id="RHEA-COMP:10131"/>
        <dbReference type="Rhea" id="RHEA-COMP:17193"/>
        <dbReference type="ChEBI" id="CHEBI:29950"/>
        <dbReference type="ChEBI" id="CHEBI:30879"/>
        <dbReference type="ChEBI" id="CHEBI:35924"/>
        <dbReference type="ChEBI" id="CHEBI:61973"/>
    </reaction>
    <physiologicalReaction direction="left-to-right" evidence="6">
        <dbReference type="Rhea" id="RHEA:67125"/>
    </physiologicalReaction>
</comment>
<dbReference type="GO" id="GO:0016684">
    <property type="term" value="F:oxidoreductase activity, acting on peroxide as acceptor"/>
    <property type="evidence" value="ECO:0007669"/>
    <property type="project" value="TreeGrafter"/>
</dbReference>
<evidence type="ECO:0000256" key="6">
    <source>
        <dbReference type="ARBA" id="ARBA00049242"/>
    </source>
</evidence>
<reference evidence="9" key="2">
    <citation type="submission" date="2020-05" db="UniProtKB">
        <authorList>
            <consortium name="EnsemblMetazoa"/>
        </authorList>
    </citation>
    <scope>IDENTIFICATION</scope>
    <source>
        <strain evidence="9">WRAIR2</strain>
    </source>
</reference>
<feature type="compositionally biased region" description="Polar residues" evidence="7">
    <location>
        <begin position="515"/>
        <end position="527"/>
    </location>
</feature>
<evidence type="ECO:0000256" key="1">
    <source>
        <dbReference type="ARBA" id="ARBA00004496"/>
    </source>
</evidence>
<dbReference type="GO" id="GO:1904262">
    <property type="term" value="P:negative regulation of TORC1 signaling"/>
    <property type="evidence" value="ECO:0007669"/>
    <property type="project" value="TreeGrafter"/>
</dbReference>
<evidence type="ECO:0000256" key="3">
    <source>
        <dbReference type="ARBA" id="ARBA00022490"/>
    </source>
</evidence>
<dbReference type="GO" id="GO:0071233">
    <property type="term" value="P:cellular response to L-leucine"/>
    <property type="evidence" value="ECO:0007669"/>
    <property type="project" value="TreeGrafter"/>
</dbReference>
<dbReference type="PROSITE" id="PS00813">
    <property type="entry name" value="IF4E"/>
    <property type="match status" value="1"/>
</dbReference>
<keyword evidence="3" id="KW-0963">Cytoplasm</keyword>
<keyword evidence="10" id="KW-1185">Reference proteome</keyword>
<dbReference type="EnsemblMetazoa" id="ADIR007948-RA">
    <property type="protein sequence ID" value="ADIR007948-PA"/>
    <property type="gene ID" value="ADIR007948"/>
</dbReference>
<dbReference type="FunFam" id="1.20.1290.10:FF:000001">
    <property type="entry name" value="Sestrin 1"/>
    <property type="match status" value="1"/>
</dbReference>
<dbReference type="Pfam" id="PF01652">
    <property type="entry name" value="IF4E"/>
    <property type="match status" value="1"/>
</dbReference>
<sequence>MLLPFLSSRKLCFQYGSKNSPTDSSNLDHVTKVIAYHPRYLDHFLNTQKFILQCDGPLPYDYRNYIAIMAAARHKCTYLVNLYEEVFLASGGDPSWLNGLEHIPPKLRAISDINKILAHRPWLLNKEHIERLTKGQNSWSLSEVVHAIVLLSHYHSLSSFVFSCGLTQELDGASHKIENNNVLTQKTAFHRLNDLYNSQHPENIPNGDDGNIRPEVTVDALMQRMKRLSEKNDECSETELSNRFRHVEQQAAELPPVIREAPAEVPQQIGRYVDDPGFTYQDFARRGAENIPQTFRIQDYSWDDHGYSLVNRLYNDVGFYLDDKFRAAYNLTYYTIAGRTNVDTSKFRRAIWNYIQCIYGIRHDDYDYGEVNQLLDRSLKMFIKTACCFPERITKLDYDSVLVELQHSEKVVPSSHQSYDLRGPQPGGAAVCLTRSDAIHDMITTAERCLQASLEGSVIPIDNHASEVQHEKPHVSCLFVICRPAFFVQRMASRKRQEEAQVSIVEQSVRKSALLQKQQSKGTQARTTDAHETRPSKSRASTRRSVSNRKSDFSYQLSGDSDDDDDSDNRLQIAWEGETSETQSNHSEEGSESSGAASNGSARPKATMAAASSIVRHPLSRWNALITLQNREIPLVYHKNMARTFPGAARTPEQMEMRRRNTEAARVSRAKAKLAEMLMEREASELSTTNEAVKRMVASQLVYANALCKLLDMPPVQLTTFKRIGQAVDEEMVVPEMAGKSNEEVEQQQQQQTENAEQSPTQELAEQSNAPESIDPECLIKHPLQHTWTLWYLQLDRTKTWEESMNEVSSFSTVEDFWSLFNHIRGPSEIKTGGDYMLFKSHIRPMWEDDMNKNGGRWTLSMNKQFSNQYWLDTVLCLIGEAFENSDQICGAIVNVRQKIDKLSIWTSNSQNRDAVMDIGRTYKERLGLRQQIFYQFHKDTIVKSGSTTKSSYFV</sequence>
<dbReference type="PANTHER" id="PTHR12474">
    <property type="entry name" value="P53 REGULATED PA26 NUCLEAR PROTEIN SESTRIN"/>
    <property type="match status" value="1"/>
</dbReference>
<protein>
    <recommendedName>
        <fullName evidence="5">eIF-4F 25 kDa subunit</fullName>
    </recommendedName>
</protein>
<accession>A0A182NJW8</accession>
<dbReference type="GO" id="GO:0005634">
    <property type="term" value="C:nucleus"/>
    <property type="evidence" value="ECO:0007669"/>
    <property type="project" value="InterPro"/>
</dbReference>
<dbReference type="Gene3D" id="3.30.760.10">
    <property type="entry name" value="RNA Cap, Translation Initiation Factor Eif4e"/>
    <property type="match status" value="1"/>
</dbReference>
<dbReference type="STRING" id="7168.A0A182NJW8"/>
<name>A0A182NJW8_9DIPT</name>
<feature type="compositionally biased region" description="Low complexity" evidence="7">
    <location>
        <begin position="747"/>
        <end position="758"/>
    </location>
</feature>
<dbReference type="InterPro" id="IPR001040">
    <property type="entry name" value="TIF_eIF_4E"/>
</dbReference>
<dbReference type="AlphaFoldDB" id="A0A182NJW8"/>
<dbReference type="GO" id="GO:1901031">
    <property type="term" value="P:regulation of response to reactive oxygen species"/>
    <property type="evidence" value="ECO:0007669"/>
    <property type="project" value="InterPro"/>
</dbReference>
<dbReference type="VEuPathDB" id="VectorBase:ADIR007948"/>
<dbReference type="SUPFAM" id="SSF55418">
    <property type="entry name" value="eIF4e-like"/>
    <property type="match status" value="1"/>
</dbReference>
<evidence type="ECO:0000256" key="4">
    <source>
        <dbReference type="ARBA" id="ARBA00023002"/>
    </source>
</evidence>
<organism evidence="9 10">
    <name type="scientific">Anopheles dirus</name>
    <dbReference type="NCBI Taxonomy" id="7168"/>
    <lineage>
        <taxon>Eukaryota</taxon>
        <taxon>Metazoa</taxon>
        <taxon>Ecdysozoa</taxon>
        <taxon>Arthropoda</taxon>
        <taxon>Hexapoda</taxon>
        <taxon>Insecta</taxon>
        <taxon>Pterygota</taxon>
        <taxon>Neoptera</taxon>
        <taxon>Endopterygota</taxon>
        <taxon>Diptera</taxon>
        <taxon>Nematocera</taxon>
        <taxon>Culicoidea</taxon>
        <taxon>Culicidae</taxon>
        <taxon>Anophelinae</taxon>
        <taxon>Anopheles</taxon>
    </lineage>
</organism>
<dbReference type="GO" id="GO:0003743">
    <property type="term" value="F:translation initiation factor activity"/>
    <property type="evidence" value="ECO:0007669"/>
    <property type="project" value="InterPro"/>
</dbReference>
<dbReference type="GO" id="GO:0070728">
    <property type="term" value="F:L-leucine binding"/>
    <property type="evidence" value="ECO:0007669"/>
    <property type="project" value="TreeGrafter"/>
</dbReference>
<dbReference type="Gene3D" id="1.20.1290.10">
    <property type="entry name" value="AhpD-like"/>
    <property type="match status" value="1"/>
</dbReference>